<organism evidence="1 2">
    <name type="scientific">Sporormia fimetaria CBS 119925</name>
    <dbReference type="NCBI Taxonomy" id="1340428"/>
    <lineage>
        <taxon>Eukaryota</taxon>
        <taxon>Fungi</taxon>
        <taxon>Dikarya</taxon>
        <taxon>Ascomycota</taxon>
        <taxon>Pezizomycotina</taxon>
        <taxon>Dothideomycetes</taxon>
        <taxon>Pleosporomycetidae</taxon>
        <taxon>Pleosporales</taxon>
        <taxon>Sporormiaceae</taxon>
        <taxon>Sporormia</taxon>
    </lineage>
</organism>
<proteinExistence type="predicted"/>
<dbReference type="Proteomes" id="UP000799440">
    <property type="component" value="Unassembled WGS sequence"/>
</dbReference>
<name>A0A6A6VKG6_9PLEO</name>
<evidence type="ECO:0000313" key="1">
    <source>
        <dbReference type="EMBL" id="KAF2750214.1"/>
    </source>
</evidence>
<dbReference type="EMBL" id="MU006564">
    <property type="protein sequence ID" value="KAF2750214.1"/>
    <property type="molecule type" value="Genomic_DNA"/>
</dbReference>
<reference evidence="1" key="1">
    <citation type="journal article" date="2020" name="Stud. Mycol.">
        <title>101 Dothideomycetes genomes: a test case for predicting lifestyles and emergence of pathogens.</title>
        <authorList>
            <person name="Haridas S."/>
            <person name="Albert R."/>
            <person name="Binder M."/>
            <person name="Bloem J."/>
            <person name="Labutti K."/>
            <person name="Salamov A."/>
            <person name="Andreopoulos B."/>
            <person name="Baker S."/>
            <person name="Barry K."/>
            <person name="Bills G."/>
            <person name="Bluhm B."/>
            <person name="Cannon C."/>
            <person name="Castanera R."/>
            <person name="Culley D."/>
            <person name="Daum C."/>
            <person name="Ezra D."/>
            <person name="Gonzalez J."/>
            <person name="Henrissat B."/>
            <person name="Kuo A."/>
            <person name="Liang C."/>
            <person name="Lipzen A."/>
            <person name="Lutzoni F."/>
            <person name="Magnuson J."/>
            <person name="Mondo S."/>
            <person name="Nolan M."/>
            <person name="Ohm R."/>
            <person name="Pangilinan J."/>
            <person name="Park H.-J."/>
            <person name="Ramirez L."/>
            <person name="Alfaro M."/>
            <person name="Sun H."/>
            <person name="Tritt A."/>
            <person name="Yoshinaga Y."/>
            <person name="Zwiers L.-H."/>
            <person name="Turgeon B."/>
            <person name="Goodwin S."/>
            <person name="Spatafora J."/>
            <person name="Crous P."/>
            <person name="Grigoriev I."/>
        </authorList>
    </citation>
    <scope>NUCLEOTIDE SEQUENCE</scope>
    <source>
        <strain evidence="1">CBS 119925</strain>
    </source>
</reference>
<keyword evidence="2" id="KW-1185">Reference proteome</keyword>
<gene>
    <name evidence="1" type="ORF">M011DRAFT_464988</name>
</gene>
<accession>A0A6A6VKG6</accession>
<dbReference type="AlphaFoldDB" id="A0A6A6VKG6"/>
<protein>
    <submittedName>
        <fullName evidence="1">Uncharacterized protein</fullName>
    </submittedName>
</protein>
<evidence type="ECO:0000313" key="2">
    <source>
        <dbReference type="Proteomes" id="UP000799440"/>
    </source>
</evidence>
<sequence>MPEHRYITIEQVPITCTEFTTPPTCFLVDNLAQRGAAYGASTRAPLSGRLRNPSWKSSARARSEKRVKIHTKGVEHSGHQLETPPNLIPMDDLTRRVAADSASTCAPALGI</sequence>